<feature type="domain" description="Enoyl reductase (ER)" evidence="3">
    <location>
        <begin position="16"/>
        <end position="331"/>
    </location>
</feature>
<dbReference type="PANTHER" id="PTHR44154">
    <property type="entry name" value="QUINONE OXIDOREDUCTASE"/>
    <property type="match status" value="1"/>
</dbReference>
<dbReference type="RefSeq" id="WP_106213585.1">
    <property type="nucleotide sequence ID" value="NZ_PVZF01000011.1"/>
</dbReference>
<dbReference type="EMBL" id="PVZF01000011">
    <property type="protein sequence ID" value="PRY12079.1"/>
    <property type="molecule type" value="Genomic_DNA"/>
</dbReference>
<dbReference type="CDD" id="cd08252">
    <property type="entry name" value="AL_MDR"/>
    <property type="match status" value="1"/>
</dbReference>
<dbReference type="Proteomes" id="UP000238083">
    <property type="component" value="Unassembled WGS sequence"/>
</dbReference>
<evidence type="ECO:0000313" key="4">
    <source>
        <dbReference type="EMBL" id="PRY12079.1"/>
    </source>
</evidence>
<dbReference type="InterPro" id="IPR014182">
    <property type="entry name" value="ADH_Zn_typ-1"/>
</dbReference>
<evidence type="ECO:0000256" key="2">
    <source>
        <dbReference type="RuleBase" id="RU364000"/>
    </source>
</evidence>
<comment type="similarity">
    <text evidence="2">Belongs to the zinc-containing alcohol dehydrogenase family. Quinone oxidoreductase subfamily.</text>
</comment>
<dbReference type="SUPFAM" id="SSF51735">
    <property type="entry name" value="NAD(P)-binding Rossmann-fold domains"/>
    <property type="match status" value="1"/>
</dbReference>
<dbReference type="InterPro" id="IPR051603">
    <property type="entry name" value="Zinc-ADH_QOR/CCCR"/>
</dbReference>
<accession>A0A2T0QZG0</accession>
<comment type="caution">
    <text evidence="4">The sequence shown here is derived from an EMBL/GenBank/DDBJ whole genome shotgun (WGS) entry which is preliminary data.</text>
</comment>
<dbReference type="Gene3D" id="3.40.50.720">
    <property type="entry name" value="NAD(P)-binding Rossmann-like Domain"/>
    <property type="match status" value="1"/>
</dbReference>
<protein>
    <recommendedName>
        <fullName evidence="2">Zinc-type alcohol dehydrogenase-like protein</fullName>
    </recommendedName>
</protein>
<dbReference type="AlphaFoldDB" id="A0A2T0QZG0"/>
<evidence type="ECO:0000313" key="5">
    <source>
        <dbReference type="Proteomes" id="UP000238083"/>
    </source>
</evidence>
<dbReference type="InterPro" id="IPR020843">
    <property type="entry name" value="ER"/>
</dbReference>
<dbReference type="SUPFAM" id="SSF50129">
    <property type="entry name" value="GroES-like"/>
    <property type="match status" value="1"/>
</dbReference>
<dbReference type="InterPro" id="IPR011032">
    <property type="entry name" value="GroES-like_sf"/>
</dbReference>
<dbReference type="PANTHER" id="PTHR44154:SF1">
    <property type="entry name" value="QUINONE OXIDOREDUCTASE"/>
    <property type="match status" value="1"/>
</dbReference>
<proteinExistence type="inferred from homology"/>
<dbReference type="GO" id="GO:0008270">
    <property type="term" value="F:zinc ion binding"/>
    <property type="evidence" value="ECO:0007669"/>
    <property type="project" value="InterPro"/>
</dbReference>
<dbReference type="NCBIfam" id="TIGR02817">
    <property type="entry name" value="adh_fam_1"/>
    <property type="match status" value="1"/>
</dbReference>
<sequence>MNTVPAVAALDGLPVSDPESLVDVTVPVPGLRPHDLLVDVRAVSVNPVDVKVRAGLEKQSTPKVLGWDAAGVVQAVGEAVEGFAVGDEVWYAGDLTRPGSNAHLHAVDARIASRKPTTLTFAEAAAMPLTTITAWEALFDRLQLNTDSTGTLLVLAGAGGVGSVMVQLAKQLTGLTVLGSAGKPESERWVRDLGADGVVDHRDLVASVHTVAPDGVEHLFTPNTQGQVEAFAQVVQPFGQVVGIDDPDGLDLTPLKAKSIAWHWEFMFTRSMFSTPDLAEQGELLRRTADLVDAGRIRTTLTTTIEDFSAAGLREAHRLVETGRTVGKVVVTR</sequence>
<gene>
    <name evidence="4" type="ORF">CLV37_11135</name>
</gene>
<keyword evidence="2" id="KW-0862">Zinc</keyword>
<dbReference type="GO" id="GO:0016491">
    <property type="term" value="F:oxidoreductase activity"/>
    <property type="evidence" value="ECO:0007669"/>
    <property type="project" value="UniProtKB-KW"/>
</dbReference>
<dbReference type="InterPro" id="IPR013154">
    <property type="entry name" value="ADH-like_N"/>
</dbReference>
<dbReference type="Gene3D" id="3.90.180.10">
    <property type="entry name" value="Medium-chain alcohol dehydrogenases, catalytic domain"/>
    <property type="match status" value="1"/>
</dbReference>
<keyword evidence="1" id="KW-0521">NADP</keyword>
<name>A0A2T0QZG0_9ACTN</name>
<dbReference type="SMART" id="SM00829">
    <property type="entry name" value="PKS_ER"/>
    <property type="match status" value="1"/>
</dbReference>
<dbReference type="OrthoDB" id="3175656at2"/>
<evidence type="ECO:0000256" key="1">
    <source>
        <dbReference type="ARBA" id="ARBA00022857"/>
    </source>
</evidence>
<organism evidence="4 5">
    <name type="scientific">Kineococcus rhizosphaerae</name>
    <dbReference type="NCBI Taxonomy" id="559628"/>
    <lineage>
        <taxon>Bacteria</taxon>
        <taxon>Bacillati</taxon>
        <taxon>Actinomycetota</taxon>
        <taxon>Actinomycetes</taxon>
        <taxon>Kineosporiales</taxon>
        <taxon>Kineosporiaceae</taxon>
        <taxon>Kineococcus</taxon>
    </lineage>
</organism>
<keyword evidence="2" id="KW-0560">Oxidoreductase</keyword>
<keyword evidence="2" id="KW-0479">Metal-binding</keyword>
<dbReference type="InterPro" id="IPR036291">
    <property type="entry name" value="NAD(P)-bd_dom_sf"/>
</dbReference>
<evidence type="ECO:0000259" key="3">
    <source>
        <dbReference type="SMART" id="SM00829"/>
    </source>
</evidence>
<keyword evidence="5" id="KW-1185">Reference proteome</keyword>
<dbReference type="Pfam" id="PF08240">
    <property type="entry name" value="ADH_N"/>
    <property type="match status" value="1"/>
</dbReference>
<dbReference type="Pfam" id="PF13602">
    <property type="entry name" value="ADH_zinc_N_2"/>
    <property type="match status" value="1"/>
</dbReference>
<reference evidence="4 5" key="1">
    <citation type="submission" date="2018-03" db="EMBL/GenBank/DDBJ databases">
        <title>Genomic Encyclopedia of Archaeal and Bacterial Type Strains, Phase II (KMG-II): from individual species to whole genera.</title>
        <authorList>
            <person name="Goeker M."/>
        </authorList>
    </citation>
    <scope>NUCLEOTIDE SEQUENCE [LARGE SCALE GENOMIC DNA]</scope>
    <source>
        <strain evidence="4 5">DSM 19711</strain>
    </source>
</reference>